<protein>
    <submittedName>
        <fullName evidence="1">Uncharacterized protein</fullName>
    </submittedName>
</protein>
<reference evidence="1 2" key="1">
    <citation type="journal article" date="2009" name="PLoS Genet.">
        <title>Genomic analysis of the basal lineage fungus Rhizopus oryzae reveals a whole-genome duplication.</title>
        <authorList>
            <person name="Ma L.-J."/>
            <person name="Ibrahim A.S."/>
            <person name="Skory C."/>
            <person name="Grabherr M.G."/>
            <person name="Burger G."/>
            <person name="Butler M."/>
            <person name="Elias M."/>
            <person name="Idnurm A."/>
            <person name="Lang B.F."/>
            <person name="Sone T."/>
            <person name="Abe A."/>
            <person name="Calvo S.E."/>
            <person name="Corrochano L.M."/>
            <person name="Engels R."/>
            <person name="Fu J."/>
            <person name="Hansberg W."/>
            <person name="Kim J.-M."/>
            <person name="Kodira C.D."/>
            <person name="Koehrsen M.J."/>
            <person name="Liu B."/>
            <person name="Miranda-Saavedra D."/>
            <person name="O'Leary S."/>
            <person name="Ortiz-Castellanos L."/>
            <person name="Poulter R."/>
            <person name="Rodriguez-Romero J."/>
            <person name="Ruiz-Herrera J."/>
            <person name="Shen Y.-Q."/>
            <person name="Zeng Q."/>
            <person name="Galagan J."/>
            <person name="Birren B.W."/>
            <person name="Cuomo C.A."/>
            <person name="Wickes B.L."/>
        </authorList>
    </citation>
    <scope>NUCLEOTIDE SEQUENCE [LARGE SCALE GENOMIC DNA]</scope>
    <source>
        <strain evidence="2">RA 99-880 / ATCC MYA-4621 / FGSC 9543 / NRRL 43880</strain>
    </source>
</reference>
<dbReference type="Proteomes" id="UP000009138">
    <property type="component" value="Unassembled WGS sequence"/>
</dbReference>
<dbReference type="VEuPathDB" id="FungiDB:RO3G_07190"/>
<dbReference type="EMBL" id="CH476736">
    <property type="protein sequence ID" value="EIE82485.1"/>
    <property type="molecule type" value="Genomic_DNA"/>
</dbReference>
<evidence type="ECO:0000313" key="2">
    <source>
        <dbReference type="Proteomes" id="UP000009138"/>
    </source>
</evidence>
<organism evidence="1 2">
    <name type="scientific">Rhizopus delemar (strain RA 99-880 / ATCC MYA-4621 / FGSC 9543 / NRRL 43880)</name>
    <name type="common">Mucormycosis agent</name>
    <name type="synonym">Rhizopus arrhizus var. delemar</name>
    <dbReference type="NCBI Taxonomy" id="246409"/>
    <lineage>
        <taxon>Eukaryota</taxon>
        <taxon>Fungi</taxon>
        <taxon>Fungi incertae sedis</taxon>
        <taxon>Mucoromycota</taxon>
        <taxon>Mucoromycotina</taxon>
        <taxon>Mucoromycetes</taxon>
        <taxon>Mucorales</taxon>
        <taxon>Mucorineae</taxon>
        <taxon>Rhizopodaceae</taxon>
        <taxon>Rhizopus</taxon>
    </lineage>
</organism>
<dbReference type="InParanoid" id="I1C205"/>
<dbReference type="GeneID" id="93614161"/>
<dbReference type="AlphaFoldDB" id="I1C205"/>
<evidence type="ECO:0000313" key="1">
    <source>
        <dbReference type="EMBL" id="EIE82485.1"/>
    </source>
</evidence>
<keyword evidence="2" id="KW-1185">Reference proteome</keyword>
<proteinExistence type="predicted"/>
<gene>
    <name evidence="1" type="ORF">RO3G_07190</name>
</gene>
<dbReference type="RefSeq" id="XP_067517881.1">
    <property type="nucleotide sequence ID" value="XM_067661780.1"/>
</dbReference>
<name>I1C205_RHIO9</name>
<sequence length="70" mass="7554">MFDKNWLYSVAAAEEADRPGLVSKPAARSKLRDPAEAEFLLDTGLDVEDGAGMLALSQLGLMWSTSHSSE</sequence>
<accession>I1C205</accession>